<dbReference type="Gene3D" id="3.60.21.10">
    <property type="match status" value="1"/>
</dbReference>
<evidence type="ECO:0000313" key="2">
    <source>
        <dbReference type="EMBL" id="MUN29745.1"/>
    </source>
</evidence>
<dbReference type="EMBL" id="WGGD01000005">
    <property type="protein sequence ID" value="MUN29745.1"/>
    <property type="molecule type" value="Genomic_DNA"/>
</dbReference>
<dbReference type="Pfam" id="PF12850">
    <property type="entry name" value="Metallophos_2"/>
    <property type="match status" value="1"/>
</dbReference>
<dbReference type="SUPFAM" id="SSF56300">
    <property type="entry name" value="Metallo-dependent phosphatases"/>
    <property type="match status" value="1"/>
</dbReference>
<dbReference type="AlphaFoldDB" id="A0A6A9QR17"/>
<dbReference type="InterPro" id="IPR029052">
    <property type="entry name" value="Metallo-depent_PP-like"/>
</dbReference>
<evidence type="ECO:0000259" key="1">
    <source>
        <dbReference type="Pfam" id="PF12850"/>
    </source>
</evidence>
<dbReference type="Proteomes" id="UP000470772">
    <property type="component" value="Unassembled WGS sequence"/>
</dbReference>
<comment type="caution">
    <text evidence="2">The sequence shown here is derived from an EMBL/GenBank/DDBJ whole genome shotgun (WGS) entry which is preliminary data.</text>
</comment>
<evidence type="ECO:0000313" key="3">
    <source>
        <dbReference type="Proteomes" id="UP000470772"/>
    </source>
</evidence>
<keyword evidence="3" id="KW-1185">Reference proteome</keyword>
<dbReference type="OrthoDB" id="43845at2157"/>
<organism evidence="2 3">
    <name type="scientific">Sulfuracidifex metallicus DSM 6482 = JCM 9184</name>
    <dbReference type="NCBI Taxonomy" id="523847"/>
    <lineage>
        <taxon>Archaea</taxon>
        <taxon>Thermoproteota</taxon>
        <taxon>Thermoprotei</taxon>
        <taxon>Sulfolobales</taxon>
        <taxon>Sulfolobaceae</taxon>
        <taxon>Sulfuracidifex</taxon>
    </lineage>
</organism>
<accession>A0A6A9QR17</accession>
<sequence>MVISDLHYPYCDVDEVRRIVKEESPETVILLGDAVEEVKGFHDFKSSLGNVVHVNGDEDVIKGDDDVVSLFNGGKKFTMLHGHQLMNEEGEKWLAKILMKVNREIPPFLFCLGFRVKMSGFLVLGHSHAMSYFPSLQCVNAGTMSLKSNLYNDRGYLLIRKGKVNMKRI</sequence>
<feature type="domain" description="Calcineurin-like phosphoesterase" evidence="1">
    <location>
        <begin position="2"/>
        <end position="147"/>
    </location>
</feature>
<protein>
    <submittedName>
        <fullName evidence="2">Metallophosphoesterase</fullName>
    </submittedName>
</protein>
<name>A0A6A9QR17_SULME</name>
<gene>
    <name evidence="2" type="ORF">GC250_09925</name>
</gene>
<proteinExistence type="predicted"/>
<reference evidence="2 3" key="1">
    <citation type="submission" date="2019-10" db="EMBL/GenBank/DDBJ databases">
        <title>Sequencing and Assembly of Multiple Reported Metal-Biooxidizing Members of the Extremely Thermoacidophilic Archaeal Family Sulfolobaceae.</title>
        <authorList>
            <person name="Counts J.A."/>
            <person name="Kelly R.M."/>
        </authorList>
    </citation>
    <scope>NUCLEOTIDE SEQUENCE [LARGE SCALE GENOMIC DNA]</scope>
    <source>
        <strain evidence="2 3">DSM 6482</strain>
    </source>
</reference>
<dbReference type="PANTHER" id="PTHR11124">
    <property type="entry name" value="VACUOLAR SORTING PROTEIN VPS29"/>
    <property type="match status" value="1"/>
</dbReference>
<dbReference type="InterPro" id="IPR000979">
    <property type="entry name" value="Phosphodiesterase_MJ0936/Vps29"/>
</dbReference>
<dbReference type="InterPro" id="IPR024654">
    <property type="entry name" value="Calcineurin-like_PHP_lpxH"/>
</dbReference>